<protein>
    <submittedName>
        <fullName evidence="2">Dienelactone hydrolase family protein</fullName>
    </submittedName>
</protein>
<comment type="caution">
    <text evidence="2">The sequence shown here is derived from an EMBL/GenBank/DDBJ whole genome shotgun (WGS) entry which is preliminary data.</text>
</comment>
<evidence type="ECO:0000259" key="1">
    <source>
        <dbReference type="Pfam" id="PF01738"/>
    </source>
</evidence>
<evidence type="ECO:0000313" key="2">
    <source>
        <dbReference type="EMBL" id="KAF7717947.1"/>
    </source>
</evidence>
<gene>
    <name evidence="2" type="ORF">PECM_003637</name>
</gene>
<dbReference type="PANTHER" id="PTHR47668">
    <property type="entry name" value="DIENELACTONE HYDROLASE FAMILY PROTEIN (AFU_ORTHOLOGUE AFUA_6G01940)"/>
    <property type="match status" value="1"/>
</dbReference>
<reference evidence="2" key="1">
    <citation type="journal article" date="2020" name="Front. Microbiol.">
        <title>Gene regulatory networks of Penicillium echinulatum 2HH and Penicillium oxalicum 114-2 inferred by a computational biology approach.</title>
        <authorList>
            <person name="Lenz A.R."/>
            <person name="Galan-Vasquez E."/>
            <person name="Balbinot E."/>
            <person name="De Abreu F.P."/>
            <person name="De Oliveira N.S."/>
            <person name="Da Rosa L.O."/>
            <person name="De Avila E Silva S."/>
            <person name="Camassola M."/>
            <person name="Dillon A.J.P."/>
            <person name="Perez-Rueda E."/>
        </authorList>
    </citation>
    <scope>NUCLEOTIDE SEQUENCE</scope>
    <source>
        <strain evidence="2">S1M29</strain>
    </source>
</reference>
<dbReference type="PANTHER" id="PTHR47668:SF1">
    <property type="entry name" value="DIENELACTONE HYDROLASE DOMAIN-CONTAINING PROTEIN-RELATED"/>
    <property type="match status" value="1"/>
</dbReference>
<keyword evidence="3" id="KW-1185">Reference proteome</keyword>
<keyword evidence="2" id="KW-0378">Hydrolase</keyword>
<dbReference type="SUPFAM" id="SSF53474">
    <property type="entry name" value="alpha/beta-Hydrolases"/>
    <property type="match status" value="1"/>
</dbReference>
<feature type="domain" description="Dienelactone hydrolase" evidence="1">
    <location>
        <begin position="31"/>
        <end position="250"/>
    </location>
</feature>
<sequence length="251" mass="27548">MSGISKACCSIPPVVTKGYQAKGTYQTINGMKTYVTGPESATKAILVVYDIFGFFEQTLQGADILSTSNENKYRVFMPDFFDGKPADISWYPPSTDEHKQKLGDFFNNQAAPPKTLSRIPDVVAEANKQAPGGAFSSWSILGFCWGGKIAALSVGADNRLFKAGAQAHPAMVDPNDAKEVSVPFAVLASKDEPAKDVKAFEENLKVPKLVETFPTQIHGFMAARSNLEDPEVRKEYERGYKLVLEFFHQHA</sequence>
<dbReference type="GO" id="GO:0016787">
    <property type="term" value="F:hydrolase activity"/>
    <property type="evidence" value="ECO:0007669"/>
    <property type="project" value="UniProtKB-KW"/>
</dbReference>
<proteinExistence type="predicted"/>
<dbReference type="Proteomes" id="UP000631181">
    <property type="component" value="Unassembled WGS sequence"/>
</dbReference>
<organism evidence="2 3">
    <name type="scientific">Penicillium ucsense</name>
    <dbReference type="NCBI Taxonomy" id="2839758"/>
    <lineage>
        <taxon>Eukaryota</taxon>
        <taxon>Fungi</taxon>
        <taxon>Dikarya</taxon>
        <taxon>Ascomycota</taxon>
        <taxon>Pezizomycotina</taxon>
        <taxon>Eurotiomycetes</taxon>
        <taxon>Eurotiomycetidae</taxon>
        <taxon>Eurotiales</taxon>
        <taxon>Aspergillaceae</taxon>
        <taxon>Penicillium</taxon>
    </lineage>
</organism>
<dbReference type="Pfam" id="PF01738">
    <property type="entry name" value="DLH"/>
    <property type="match status" value="1"/>
</dbReference>
<dbReference type="EMBL" id="WIWV01000021">
    <property type="protein sequence ID" value="KAF7717947.1"/>
    <property type="molecule type" value="Genomic_DNA"/>
</dbReference>
<dbReference type="InterPro" id="IPR002925">
    <property type="entry name" value="Dienelactn_hydro"/>
</dbReference>
<dbReference type="GO" id="GO:0072330">
    <property type="term" value="P:monocarboxylic acid biosynthetic process"/>
    <property type="evidence" value="ECO:0007669"/>
    <property type="project" value="UniProtKB-ARBA"/>
</dbReference>
<dbReference type="InterPro" id="IPR029058">
    <property type="entry name" value="AB_hydrolase_fold"/>
</dbReference>
<accession>A0A8J8W9N4</accession>
<dbReference type="GO" id="GO:0017000">
    <property type="term" value="P:antibiotic biosynthetic process"/>
    <property type="evidence" value="ECO:0007669"/>
    <property type="project" value="UniProtKB-ARBA"/>
</dbReference>
<dbReference type="AlphaFoldDB" id="A0A8J8W9N4"/>
<evidence type="ECO:0000313" key="3">
    <source>
        <dbReference type="Proteomes" id="UP000631181"/>
    </source>
</evidence>
<dbReference type="Gene3D" id="3.40.50.1820">
    <property type="entry name" value="alpha/beta hydrolase"/>
    <property type="match status" value="1"/>
</dbReference>
<dbReference type="OrthoDB" id="2147163at2759"/>
<name>A0A8J8W9N4_9EURO</name>